<gene>
    <name evidence="11" type="ORF">GOP47_0015272</name>
</gene>
<dbReference type="PANTHER" id="PTHR11588">
    <property type="entry name" value="TUBULIN"/>
    <property type="match status" value="1"/>
</dbReference>
<comment type="caution">
    <text evidence="11">The sequence shown here is derived from an EMBL/GenBank/DDBJ whole genome shotgun (WGS) entry which is preliminary data.</text>
</comment>
<keyword evidence="5" id="KW-0547">Nucleotide-binding</keyword>
<evidence type="ECO:0000256" key="5">
    <source>
        <dbReference type="ARBA" id="ARBA00022741"/>
    </source>
</evidence>
<evidence type="ECO:0000256" key="9">
    <source>
        <dbReference type="ARBA" id="ARBA00034296"/>
    </source>
</evidence>
<keyword evidence="8" id="KW-0206">Cytoskeleton</keyword>
<dbReference type="Proteomes" id="UP000886520">
    <property type="component" value="Chromosome 15"/>
</dbReference>
<dbReference type="GO" id="GO:0005525">
    <property type="term" value="F:GTP binding"/>
    <property type="evidence" value="ECO:0007669"/>
    <property type="project" value="UniProtKB-KW"/>
</dbReference>
<dbReference type="SUPFAM" id="SSF52490">
    <property type="entry name" value="Tubulin nucleotide-binding domain-like"/>
    <property type="match status" value="1"/>
</dbReference>
<protein>
    <recommendedName>
        <fullName evidence="10">Tubulin/FtsZ GTPase domain-containing protein</fullName>
    </recommendedName>
</protein>
<dbReference type="PRINTS" id="PR01161">
    <property type="entry name" value="TUBULIN"/>
</dbReference>
<dbReference type="Gene3D" id="3.40.50.1440">
    <property type="entry name" value="Tubulin/FtsZ, GTPase domain"/>
    <property type="match status" value="1"/>
</dbReference>
<evidence type="ECO:0000256" key="2">
    <source>
        <dbReference type="ARBA" id="ARBA00004245"/>
    </source>
</evidence>
<dbReference type="AlphaFoldDB" id="A0A9D4UKB5"/>
<comment type="cofactor">
    <cofactor evidence="1">
        <name>Mg(2+)</name>
        <dbReference type="ChEBI" id="CHEBI:18420"/>
    </cofactor>
</comment>
<dbReference type="Pfam" id="PF00091">
    <property type="entry name" value="Tubulin"/>
    <property type="match status" value="1"/>
</dbReference>
<evidence type="ECO:0000256" key="6">
    <source>
        <dbReference type="ARBA" id="ARBA00022842"/>
    </source>
</evidence>
<dbReference type="EMBL" id="JABFUD020000015">
    <property type="protein sequence ID" value="KAI5068971.1"/>
    <property type="molecule type" value="Genomic_DNA"/>
</dbReference>
<organism evidence="11 12">
    <name type="scientific">Adiantum capillus-veneris</name>
    <name type="common">Maidenhair fern</name>
    <dbReference type="NCBI Taxonomy" id="13818"/>
    <lineage>
        <taxon>Eukaryota</taxon>
        <taxon>Viridiplantae</taxon>
        <taxon>Streptophyta</taxon>
        <taxon>Embryophyta</taxon>
        <taxon>Tracheophyta</taxon>
        <taxon>Polypodiopsida</taxon>
        <taxon>Polypodiidae</taxon>
        <taxon>Polypodiales</taxon>
        <taxon>Pteridineae</taxon>
        <taxon>Pteridaceae</taxon>
        <taxon>Vittarioideae</taxon>
        <taxon>Adiantum</taxon>
    </lineage>
</organism>
<feature type="domain" description="Tubulin/FtsZ GTPase" evidence="10">
    <location>
        <begin position="3"/>
        <end position="155"/>
    </location>
</feature>
<evidence type="ECO:0000256" key="4">
    <source>
        <dbReference type="ARBA" id="ARBA00022701"/>
    </source>
</evidence>
<comment type="function">
    <text evidence="9">Tubulin is the major constituent of microtubules, a cylinder consisting of laterally associated linear protofilaments composed of alpha- and beta-tubulin heterodimers. Microtubules grow by the addition of GTP-tubulin dimers to the microtubule end, where a stabilizing cap forms. Below the cap, tubulin dimers are in GDP-bound state, owing to GTPase activity of alpha-tubulin.</text>
</comment>
<comment type="similarity">
    <text evidence="3">Belongs to the tubulin family.</text>
</comment>
<dbReference type="InterPro" id="IPR000217">
    <property type="entry name" value="Tubulin"/>
</dbReference>
<evidence type="ECO:0000256" key="7">
    <source>
        <dbReference type="ARBA" id="ARBA00023134"/>
    </source>
</evidence>
<reference evidence="11" key="1">
    <citation type="submission" date="2021-01" db="EMBL/GenBank/DDBJ databases">
        <title>Adiantum capillus-veneris genome.</title>
        <authorList>
            <person name="Fang Y."/>
            <person name="Liao Q."/>
        </authorList>
    </citation>
    <scope>NUCLEOTIDE SEQUENCE</scope>
    <source>
        <strain evidence="11">H3</strain>
        <tissue evidence="11">Leaf</tissue>
    </source>
</reference>
<comment type="subcellular location">
    <subcellularLocation>
        <location evidence="2">Cytoplasm</location>
        <location evidence="2">Cytoskeleton</location>
    </subcellularLocation>
</comment>
<keyword evidence="6" id="KW-0460">Magnesium</keyword>
<name>A0A9D4UKB5_ADICA</name>
<dbReference type="PROSITE" id="PS00228">
    <property type="entry name" value="TUBULIN_B_AUTOREG"/>
    <property type="match status" value="1"/>
</dbReference>
<accession>A0A9D4UKB5</accession>
<dbReference type="GO" id="GO:0007017">
    <property type="term" value="P:microtubule-based process"/>
    <property type="evidence" value="ECO:0007669"/>
    <property type="project" value="InterPro"/>
</dbReference>
<evidence type="ECO:0000313" key="11">
    <source>
        <dbReference type="EMBL" id="KAI5068971.1"/>
    </source>
</evidence>
<dbReference type="GO" id="GO:0005874">
    <property type="term" value="C:microtubule"/>
    <property type="evidence" value="ECO:0007669"/>
    <property type="project" value="UniProtKB-KW"/>
</dbReference>
<dbReference type="InterPro" id="IPR003008">
    <property type="entry name" value="Tubulin_FtsZ_GTPase"/>
</dbReference>
<keyword evidence="4" id="KW-0493">Microtubule</keyword>
<evidence type="ECO:0000256" key="1">
    <source>
        <dbReference type="ARBA" id="ARBA00001946"/>
    </source>
</evidence>
<keyword evidence="7" id="KW-0342">GTP-binding</keyword>
<evidence type="ECO:0000256" key="8">
    <source>
        <dbReference type="ARBA" id="ARBA00023212"/>
    </source>
</evidence>
<keyword evidence="8" id="KW-0963">Cytoplasm</keyword>
<dbReference type="InterPro" id="IPR013838">
    <property type="entry name" value="Beta-tubulin_BS"/>
</dbReference>
<dbReference type="OrthoDB" id="1662883at2759"/>
<keyword evidence="12" id="KW-1185">Reference proteome</keyword>
<evidence type="ECO:0000256" key="3">
    <source>
        <dbReference type="ARBA" id="ARBA00009636"/>
    </source>
</evidence>
<sequence>MREILHVQGGQCGNQIGAKFWEVVCTEHGIDPTGSYSGNADSQVLWTVFEQAPIGRSSALITSSLASLELTTTGPRVTDVKSQLVMGATTWPALTEARNMKKLSETKKFKASSTWLALTEGWLQSRYTEGAKLIDFGLDVVRKEAENCDCLQGFFGKDDDDARRSLC</sequence>
<proteinExistence type="inferred from homology"/>
<evidence type="ECO:0000259" key="10">
    <source>
        <dbReference type="Pfam" id="PF00091"/>
    </source>
</evidence>
<evidence type="ECO:0000313" key="12">
    <source>
        <dbReference type="Proteomes" id="UP000886520"/>
    </source>
</evidence>
<dbReference type="InterPro" id="IPR036525">
    <property type="entry name" value="Tubulin/FtsZ_GTPase_sf"/>
</dbReference>